<comment type="similarity">
    <text evidence="10">Belongs to the peptidase M48 family.</text>
</comment>
<dbReference type="GO" id="GO:0004222">
    <property type="term" value="F:metalloendopeptidase activity"/>
    <property type="evidence" value="ECO:0007669"/>
    <property type="project" value="InterPro"/>
</dbReference>
<reference evidence="13 14" key="1">
    <citation type="submission" date="2018-06" db="EMBL/GenBank/DDBJ databases">
        <title>Natronomonas sp. F16-60 a new haloarchaeon isolated from a solar saltern of Isla Cristina, Huelva, Spain.</title>
        <authorList>
            <person name="Duran-Viseras A."/>
            <person name="Sanchez-Porro C."/>
            <person name="Ventosa A."/>
        </authorList>
    </citation>
    <scope>NUCLEOTIDE SEQUENCE [LARGE SCALE GENOMIC DNA]</scope>
    <source>
        <strain evidence="13 14">F16-60</strain>
    </source>
</reference>
<name>A0A554N9Y7_9EURY</name>
<dbReference type="GO" id="GO:0006508">
    <property type="term" value="P:proteolysis"/>
    <property type="evidence" value="ECO:0007669"/>
    <property type="project" value="UniProtKB-KW"/>
</dbReference>
<dbReference type="EMBL" id="QMDX01000004">
    <property type="protein sequence ID" value="TSD14193.1"/>
    <property type="molecule type" value="Genomic_DNA"/>
</dbReference>
<feature type="transmembrane region" description="Helical" evidence="11">
    <location>
        <begin position="6"/>
        <end position="27"/>
    </location>
</feature>
<evidence type="ECO:0000256" key="9">
    <source>
        <dbReference type="ARBA" id="ARBA00023136"/>
    </source>
</evidence>
<evidence type="ECO:0000256" key="7">
    <source>
        <dbReference type="ARBA" id="ARBA00022989"/>
    </source>
</evidence>
<keyword evidence="8 10" id="KW-0482">Metalloprotease</keyword>
<dbReference type="Proteomes" id="UP000319894">
    <property type="component" value="Unassembled WGS sequence"/>
</dbReference>
<dbReference type="InParanoid" id="A0A554N9Y7"/>
<accession>A0A554N9Y7</accession>
<proteinExistence type="inferred from homology"/>
<feature type="transmembrane region" description="Helical" evidence="11">
    <location>
        <begin position="252"/>
        <end position="271"/>
    </location>
</feature>
<feature type="transmembrane region" description="Helical" evidence="11">
    <location>
        <begin position="39"/>
        <end position="59"/>
    </location>
</feature>
<feature type="transmembrane region" description="Helical" evidence="11">
    <location>
        <begin position="277"/>
        <end position="296"/>
    </location>
</feature>
<evidence type="ECO:0000256" key="5">
    <source>
        <dbReference type="ARBA" id="ARBA00022801"/>
    </source>
</evidence>
<gene>
    <name evidence="13" type="ORF">DP107_08020</name>
</gene>
<comment type="cofactor">
    <cofactor evidence="10">
        <name>Zn(2+)</name>
        <dbReference type="ChEBI" id="CHEBI:29105"/>
    </cofactor>
    <text evidence="10">Binds 1 zinc ion per subunit.</text>
</comment>
<evidence type="ECO:0000256" key="6">
    <source>
        <dbReference type="ARBA" id="ARBA00022833"/>
    </source>
</evidence>
<evidence type="ECO:0000256" key="2">
    <source>
        <dbReference type="ARBA" id="ARBA00022670"/>
    </source>
</evidence>
<evidence type="ECO:0000313" key="14">
    <source>
        <dbReference type="Proteomes" id="UP000319894"/>
    </source>
</evidence>
<dbReference type="GO" id="GO:0046872">
    <property type="term" value="F:metal ion binding"/>
    <property type="evidence" value="ECO:0007669"/>
    <property type="project" value="UniProtKB-KW"/>
</dbReference>
<feature type="transmembrane region" description="Helical" evidence="11">
    <location>
        <begin position="79"/>
        <end position="99"/>
    </location>
</feature>
<dbReference type="OrthoDB" id="271602at2157"/>
<sequence length="367" mass="36826">MRSLLPALLGHAVLATGWAVLAGSLAGRGAFVRGPLRRPLVVALAGLTAALWALVAGFATAVEGIAAMAVGGDWPETLATGATVLGPVAVTALATHVAGGGRARRFVAGYGALVGPALALSLSAPLLPTSWWLVAGVAALGVGMAALPPVLVPRLTPTRGLRPDERAALAPLLDERGGSEGSAAGSVTPDGVRVRVLALGRDGPATALAAGVLPVPGGRVVFVTERVLWALAPEEAAAVVAHELGHHRRRHVPLRLGAAAGFLLPWLGATAASVPGAFVTGLALLAPAVLGLLWLVRWTEFDADRRAAAAVGAESMARALERLAAGGTLRDGGGPLSLHPATGDRVRRLRERGGAVGPGVAPDPGDD</sequence>
<dbReference type="PANTHER" id="PTHR43221">
    <property type="entry name" value="PROTEASE HTPX"/>
    <property type="match status" value="1"/>
</dbReference>
<keyword evidence="3 11" id="KW-0812">Transmembrane</keyword>
<evidence type="ECO:0000256" key="4">
    <source>
        <dbReference type="ARBA" id="ARBA00022723"/>
    </source>
</evidence>
<feature type="transmembrane region" description="Helical" evidence="11">
    <location>
        <begin position="130"/>
        <end position="152"/>
    </location>
</feature>
<dbReference type="AlphaFoldDB" id="A0A554N9Y7"/>
<comment type="caution">
    <text evidence="13">The sequence shown here is derived from an EMBL/GenBank/DDBJ whole genome shotgun (WGS) entry which is preliminary data.</text>
</comment>
<feature type="domain" description="Peptidase M48" evidence="12">
    <location>
        <begin position="205"/>
        <end position="352"/>
    </location>
</feature>
<keyword evidence="1" id="KW-1003">Cell membrane</keyword>
<evidence type="ECO:0000259" key="12">
    <source>
        <dbReference type="Pfam" id="PF01435"/>
    </source>
</evidence>
<evidence type="ECO:0000256" key="8">
    <source>
        <dbReference type="ARBA" id="ARBA00023049"/>
    </source>
</evidence>
<keyword evidence="6 10" id="KW-0862">Zinc</keyword>
<keyword evidence="9 11" id="KW-0472">Membrane</keyword>
<dbReference type="RefSeq" id="WP_144261640.1">
    <property type="nucleotide sequence ID" value="NZ_QMDX01000004.1"/>
</dbReference>
<dbReference type="Gene3D" id="3.30.2010.10">
    <property type="entry name" value="Metalloproteases ('zincins'), catalytic domain"/>
    <property type="match status" value="1"/>
</dbReference>
<keyword evidence="7 11" id="KW-1133">Transmembrane helix</keyword>
<protein>
    <recommendedName>
        <fullName evidence="12">Peptidase M48 domain-containing protein</fullName>
    </recommendedName>
</protein>
<evidence type="ECO:0000256" key="11">
    <source>
        <dbReference type="SAM" id="Phobius"/>
    </source>
</evidence>
<keyword evidence="2 10" id="KW-0645">Protease</keyword>
<dbReference type="PANTHER" id="PTHR43221:SF2">
    <property type="entry name" value="PROTEASE HTPX HOMOLOG"/>
    <property type="match status" value="1"/>
</dbReference>
<evidence type="ECO:0000256" key="3">
    <source>
        <dbReference type="ARBA" id="ARBA00022692"/>
    </source>
</evidence>
<keyword evidence="14" id="KW-1185">Reference proteome</keyword>
<feature type="transmembrane region" description="Helical" evidence="11">
    <location>
        <begin position="106"/>
        <end position="124"/>
    </location>
</feature>
<evidence type="ECO:0000313" key="13">
    <source>
        <dbReference type="EMBL" id="TSD14193.1"/>
    </source>
</evidence>
<organism evidence="13 14">
    <name type="scientific">Haloglomus irregulare</name>
    <dbReference type="NCBI Taxonomy" id="2234134"/>
    <lineage>
        <taxon>Archaea</taxon>
        <taxon>Methanobacteriati</taxon>
        <taxon>Methanobacteriota</taxon>
        <taxon>Stenosarchaea group</taxon>
        <taxon>Halobacteria</taxon>
        <taxon>Halobacteriales</taxon>
        <taxon>Natronomonadaceae</taxon>
        <taxon>Haloglomus</taxon>
    </lineage>
</organism>
<keyword evidence="5 10" id="KW-0378">Hydrolase</keyword>
<evidence type="ECO:0000256" key="10">
    <source>
        <dbReference type="RuleBase" id="RU003983"/>
    </source>
</evidence>
<dbReference type="InterPro" id="IPR001915">
    <property type="entry name" value="Peptidase_M48"/>
</dbReference>
<dbReference type="InterPro" id="IPR050083">
    <property type="entry name" value="HtpX_protease"/>
</dbReference>
<keyword evidence="4" id="KW-0479">Metal-binding</keyword>
<dbReference type="Pfam" id="PF01435">
    <property type="entry name" value="Peptidase_M48"/>
    <property type="match status" value="1"/>
</dbReference>
<evidence type="ECO:0000256" key="1">
    <source>
        <dbReference type="ARBA" id="ARBA00022475"/>
    </source>
</evidence>